<protein>
    <submittedName>
        <fullName evidence="1">Uncharacterized protein</fullName>
    </submittedName>
</protein>
<comment type="caution">
    <text evidence="1">The sequence shown here is derived from an EMBL/GenBank/DDBJ whole genome shotgun (WGS) entry which is preliminary data.</text>
</comment>
<dbReference type="Proteomes" id="UP001597560">
    <property type="component" value="Unassembled WGS sequence"/>
</dbReference>
<gene>
    <name evidence="1" type="ORF">ACFS6J_06080</name>
</gene>
<accession>A0ABW6AWD6</accession>
<dbReference type="EMBL" id="JBHUPA010000002">
    <property type="protein sequence ID" value="MFD2961342.1"/>
    <property type="molecule type" value="Genomic_DNA"/>
</dbReference>
<proteinExistence type="predicted"/>
<dbReference type="RefSeq" id="WP_377609472.1">
    <property type="nucleotide sequence ID" value="NZ_JBHUPA010000002.1"/>
</dbReference>
<reference evidence="2" key="1">
    <citation type="journal article" date="2019" name="Int. J. Syst. Evol. Microbiol.">
        <title>The Global Catalogue of Microorganisms (GCM) 10K type strain sequencing project: providing services to taxonomists for standard genome sequencing and annotation.</title>
        <authorList>
            <consortium name="The Broad Institute Genomics Platform"/>
            <consortium name="The Broad Institute Genome Sequencing Center for Infectious Disease"/>
            <person name="Wu L."/>
            <person name="Ma J."/>
        </authorList>
    </citation>
    <scope>NUCLEOTIDE SEQUENCE [LARGE SCALE GENOMIC DNA]</scope>
    <source>
        <strain evidence="2">KCTC 23098</strain>
    </source>
</reference>
<name>A0ABW6AWD6_9SPHI</name>
<sequence length="85" mass="10057">MQRNEVSTMEKLTLGDRFYFANDKKRLVWQKVEHAATQTKYRTYKHFALLASVVDNPCMKEEYKKNLVKAVNKDTSVVYLRRAIV</sequence>
<keyword evidence="2" id="KW-1185">Reference proteome</keyword>
<organism evidence="1 2">
    <name type="scientific">Olivibacter jilunii</name>
    <dbReference type="NCBI Taxonomy" id="985016"/>
    <lineage>
        <taxon>Bacteria</taxon>
        <taxon>Pseudomonadati</taxon>
        <taxon>Bacteroidota</taxon>
        <taxon>Sphingobacteriia</taxon>
        <taxon>Sphingobacteriales</taxon>
        <taxon>Sphingobacteriaceae</taxon>
        <taxon>Olivibacter</taxon>
    </lineage>
</organism>
<evidence type="ECO:0000313" key="2">
    <source>
        <dbReference type="Proteomes" id="UP001597560"/>
    </source>
</evidence>
<evidence type="ECO:0000313" key="1">
    <source>
        <dbReference type="EMBL" id="MFD2961342.1"/>
    </source>
</evidence>